<protein>
    <recommendedName>
        <fullName evidence="14 15">Dihydroxy-acid dehydratase</fullName>
        <shortName evidence="15">DAD</shortName>
        <ecNumber evidence="14 15">4.2.1.9</ecNumber>
    </recommendedName>
</protein>
<keyword evidence="4 15" id="KW-0001">2Fe-2S</keyword>
<dbReference type="PANTHER" id="PTHR43661:SF3">
    <property type="entry name" value="D-XYLONATE DEHYDRATASE YAGF-RELATED"/>
    <property type="match status" value="1"/>
</dbReference>
<evidence type="ECO:0000256" key="2">
    <source>
        <dbReference type="ARBA" id="ARBA00006486"/>
    </source>
</evidence>
<comment type="pathway">
    <text evidence="12 15">Amino-acid biosynthesis; L-valine biosynthesis; L-valine from pyruvate: step 3/4.</text>
</comment>
<evidence type="ECO:0000256" key="5">
    <source>
        <dbReference type="ARBA" id="ARBA00022723"/>
    </source>
</evidence>
<reference evidence="18" key="1">
    <citation type="submission" date="2022-09" db="EMBL/GenBank/DDBJ databases">
        <authorList>
            <person name="Zoaiter M."/>
        </authorList>
    </citation>
    <scope>NUCLEOTIDE SEQUENCE</scope>
    <source>
        <strain evidence="18">DSM 19848</strain>
    </source>
</reference>
<feature type="active site" description="Proton acceptor" evidence="15">
    <location>
        <position position="475"/>
    </location>
</feature>
<dbReference type="NCBIfam" id="NF002068">
    <property type="entry name" value="PRK00911.1"/>
    <property type="match status" value="1"/>
</dbReference>
<dbReference type="Pfam" id="PF00920">
    <property type="entry name" value="ILVD_EDD_N"/>
    <property type="match status" value="1"/>
</dbReference>
<dbReference type="RefSeq" id="WP_265152432.1">
    <property type="nucleotide sequence ID" value="NZ_JAOXXL010000023.1"/>
</dbReference>
<evidence type="ECO:0000259" key="17">
    <source>
        <dbReference type="Pfam" id="PF24877"/>
    </source>
</evidence>
<dbReference type="EC" id="4.2.1.9" evidence="14 15"/>
<feature type="binding site" evidence="15">
    <location>
        <position position="124"/>
    </location>
    <ligand>
        <name>Mg(2+)</name>
        <dbReference type="ChEBI" id="CHEBI:18420"/>
    </ligand>
</feature>
<keyword evidence="8 15" id="KW-0411">Iron-sulfur</keyword>
<evidence type="ECO:0000256" key="4">
    <source>
        <dbReference type="ARBA" id="ARBA00022714"/>
    </source>
</evidence>
<comment type="cofactor">
    <cofactor evidence="15">
        <name>[2Fe-2S] cluster</name>
        <dbReference type="ChEBI" id="CHEBI:190135"/>
    </cofactor>
    <text evidence="15">Binds 1 [2Fe-2S] cluster per subunit. This cluster acts as a Lewis acid cofactor.</text>
</comment>
<comment type="catalytic activity">
    <reaction evidence="11">
        <text>(2R)-2,3-dihydroxy-3-methylbutanoate = 3-methyl-2-oxobutanoate + H2O</text>
        <dbReference type="Rhea" id="RHEA:24809"/>
        <dbReference type="ChEBI" id="CHEBI:11851"/>
        <dbReference type="ChEBI" id="CHEBI:15377"/>
        <dbReference type="ChEBI" id="CHEBI:49072"/>
        <dbReference type="EC" id="4.2.1.9"/>
    </reaction>
    <physiologicalReaction direction="left-to-right" evidence="11">
        <dbReference type="Rhea" id="RHEA:24810"/>
    </physiologicalReaction>
</comment>
<dbReference type="Proteomes" id="UP001062738">
    <property type="component" value="Unassembled WGS sequence"/>
</dbReference>
<dbReference type="PANTHER" id="PTHR43661">
    <property type="entry name" value="D-XYLONATE DEHYDRATASE"/>
    <property type="match status" value="1"/>
</dbReference>
<sequence>MKQGKRSQKILEGLGEQYYRATLKSMGYTTDDLKRPIIGIANSWNEIVPGHFNLRQVSQRVRDGIYRAGGTPVEFGTIVLCDGVAQGHNGMHYILPSREIICDSVEAFAEAHLLDAIVLLGSCDKIVPGMLMAAARLDIPCILLPSGPMDGGIIFDGRQSDQTSSAEAYGMLSAKKITKKEYITLETLSCPTCGSCSYLGTANTMCCISEALGMTLPFGGTIPATVAARLAIAEETGKKIVELVEKNITARKIITNGSIRNAIKLCLAISGSTNAVMHITAIAHEAKLNINVLEEFDKLSRVTPHIAKINPSSKYNMIDFYKAGGVYKVLKELSAVLDKEVMTVTAKTMGENIEDITFLYPENKEVIKTYNEPFGYQGGVAVLRGNLAPNTGITKPGAFDKSLYHFIGEAICFDSEEEAEEAILEGKIKDGHVVVIRYEGPKGGPGMREMFKAMKYLYGRGLGKTTALITDGRFSGTNNGCFVGHISPEAAEGGPIAVIENGDKIEIDIDNRKINLLIPDKIIEERLKNWKRPKPKFTTGYLALYSKLASSGAEGAILKYENFDKNK</sequence>
<feature type="binding site" description="via carbamate group" evidence="15">
    <location>
        <position position="125"/>
    </location>
    <ligand>
        <name>Mg(2+)</name>
        <dbReference type="ChEBI" id="CHEBI:18420"/>
    </ligand>
</feature>
<dbReference type="EMBL" id="JAOXXL010000023">
    <property type="protein sequence ID" value="MCY7008588.1"/>
    <property type="molecule type" value="Genomic_DNA"/>
</dbReference>
<feature type="binding site" evidence="15">
    <location>
        <position position="449"/>
    </location>
    <ligand>
        <name>Mg(2+)</name>
        <dbReference type="ChEBI" id="CHEBI:18420"/>
    </ligand>
</feature>
<dbReference type="InterPro" id="IPR000581">
    <property type="entry name" value="ILV_EDD_N"/>
</dbReference>
<keyword evidence="5 15" id="KW-0479">Metal-binding</keyword>
<comment type="caution">
    <text evidence="15">Lacks conserved residue(s) required for the propagation of feature annotation.</text>
</comment>
<dbReference type="InterPro" id="IPR020558">
    <property type="entry name" value="DiOHA_6PGluconate_deHydtase_CS"/>
</dbReference>
<dbReference type="GO" id="GO:0004160">
    <property type="term" value="F:dihydroxy-acid dehydratase activity"/>
    <property type="evidence" value="ECO:0007669"/>
    <property type="project" value="UniProtKB-EC"/>
</dbReference>
<dbReference type="SUPFAM" id="SSF52016">
    <property type="entry name" value="LeuD/IlvD-like"/>
    <property type="match status" value="1"/>
</dbReference>
<evidence type="ECO:0000256" key="9">
    <source>
        <dbReference type="ARBA" id="ARBA00023239"/>
    </source>
</evidence>
<feature type="binding site" evidence="15">
    <location>
        <position position="82"/>
    </location>
    <ligand>
        <name>Mg(2+)</name>
        <dbReference type="ChEBI" id="CHEBI:18420"/>
    </ligand>
</feature>
<keyword evidence="3 15" id="KW-0028">Amino-acid biosynthesis</keyword>
<dbReference type="NCBIfam" id="TIGR00110">
    <property type="entry name" value="ilvD"/>
    <property type="match status" value="1"/>
</dbReference>
<feature type="modified residue" description="N6-carboxylysine" evidence="15">
    <location>
        <position position="125"/>
    </location>
</feature>
<evidence type="ECO:0000256" key="3">
    <source>
        <dbReference type="ARBA" id="ARBA00022605"/>
    </source>
</evidence>
<comment type="similarity">
    <text evidence="2 15">Belongs to the IlvD/Edd family.</text>
</comment>
<dbReference type="SUPFAM" id="SSF143975">
    <property type="entry name" value="IlvD/EDD N-terminal domain-like"/>
    <property type="match status" value="1"/>
</dbReference>
<evidence type="ECO:0000256" key="6">
    <source>
        <dbReference type="ARBA" id="ARBA00022842"/>
    </source>
</evidence>
<name>A0ABT4DJE6_FUSSI</name>
<keyword evidence="10 15" id="KW-0100">Branched-chain amino acid biosynthesis</keyword>
<dbReference type="InterPro" id="IPR037237">
    <property type="entry name" value="IlvD/EDD_N"/>
</dbReference>
<evidence type="ECO:0000313" key="18">
    <source>
        <dbReference type="EMBL" id="MCY7008588.1"/>
    </source>
</evidence>
<evidence type="ECO:0000313" key="19">
    <source>
        <dbReference type="Proteomes" id="UP001062738"/>
    </source>
</evidence>
<evidence type="ECO:0000256" key="10">
    <source>
        <dbReference type="ARBA" id="ARBA00023304"/>
    </source>
</evidence>
<dbReference type="PROSITE" id="PS00886">
    <property type="entry name" value="ILVD_EDD_1"/>
    <property type="match status" value="1"/>
</dbReference>
<comment type="pathway">
    <text evidence="13 15">Amino-acid biosynthesis; L-isoleucine biosynthesis; L-isoleucine from 2-oxobutanoate: step 3/4.</text>
</comment>
<dbReference type="Pfam" id="PF24877">
    <property type="entry name" value="ILV_EDD_C"/>
    <property type="match status" value="1"/>
</dbReference>
<proteinExistence type="inferred from homology"/>
<evidence type="ECO:0000256" key="15">
    <source>
        <dbReference type="HAMAP-Rule" id="MF_00012"/>
    </source>
</evidence>
<evidence type="ECO:0000259" key="16">
    <source>
        <dbReference type="Pfam" id="PF00920"/>
    </source>
</evidence>
<dbReference type="InterPro" id="IPR004404">
    <property type="entry name" value="DihydroxyA_deHydtase"/>
</dbReference>
<comment type="caution">
    <text evidence="18">The sequence shown here is derived from an EMBL/GenBank/DDBJ whole genome shotgun (WGS) entry which is preliminary data.</text>
</comment>
<organism evidence="18 19">
    <name type="scientific">Fusobacterium simiae</name>
    <dbReference type="NCBI Taxonomy" id="855"/>
    <lineage>
        <taxon>Bacteria</taxon>
        <taxon>Fusobacteriati</taxon>
        <taxon>Fusobacteriota</taxon>
        <taxon>Fusobacteriia</taxon>
        <taxon>Fusobacteriales</taxon>
        <taxon>Fusobacteriaceae</taxon>
        <taxon>Fusobacterium</taxon>
    </lineage>
</organism>
<comment type="cofactor">
    <cofactor evidence="1 15">
        <name>Mg(2+)</name>
        <dbReference type="ChEBI" id="CHEBI:18420"/>
    </cofactor>
</comment>
<keyword evidence="9 15" id="KW-0456">Lyase</keyword>
<feature type="domain" description="Dihydroxy-acid/6-phosphogluconate dehydratase C-terminal" evidence="17">
    <location>
        <begin position="365"/>
        <end position="556"/>
    </location>
</feature>
<comment type="function">
    <text evidence="15">Functions in the biosynthesis of branched-chain amino acids. Catalyzes the dehydration of (2R,3R)-2,3-dihydroxy-3-methylpentanoate (2,3-dihydroxy-3-methylvalerate) into 2-oxo-3-methylpentanoate (2-oxo-3-methylvalerate) and of (2R)-2,3-dihydroxy-3-methylbutanoate (2,3-dihydroxyisovalerate) into 2-oxo-3-methylbutanoate (2-oxoisovalerate), the penultimate precursor to L-isoleucine and L-valine, respectively.</text>
</comment>
<keyword evidence="7 15" id="KW-0408">Iron</keyword>
<accession>A0ABT4DJE6</accession>
<evidence type="ECO:0000256" key="14">
    <source>
        <dbReference type="ARBA" id="ARBA00029490"/>
    </source>
</evidence>
<evidence type="ECO:0000256" key="8">
    <source>
        <dbReference type="ARBA" id="ARBA00023014"/>
    </source>
</evidence>
<keyword evidence="6 15" id="KW-0460">Magnesium</keyword>
<dbReference type="HAMAP" id="MF_00012">
    <property type="entry name" value="IlvD"/>
    <property type="match status" value="1"/>
</dbReference>
<evidence type="ECO:0000256" key="7">
    <source>
        <dbReference type="ARBA" id="ARBA00023004"/>
    </source>
</evidence>
<evidence type="ECO:0000256" key="11">
    <source>
        <dbReference type="ARBA" id="ARBA00029304"/>
    </source>
</evidence>
<keyword evidence="19" id="KW-1185">Reference proteome</keyword>
<dbReference type="Gene3D" id="3.50.30.80">
    <property type="entry name" value="IlvD/EDD C-terminal domain-like"/>
    <property type="match status" value="1"/>
</dbReference>
<comment type="subunit">
    <text evidence="15">Homodimer.</text>
</comment>
<dbReference type="InterPro" id="IPR042096">
    <property type="entry name" value="Dihydro-acid_dehy_C"/>
</dbReference>
<feature type="domain" description="Dihydroxy-acid/6-phosphogluconate dehydratase N-terminal" evidence="16">
    <location>
        <begin position="35"/>
        <end position="352"/>
    </location>
</feature>
<evidence type="ECO:0000256" key="12">
    <source>
        <dbReference type="ARBA" id="ARBA00029436"/>
    </source>
</evidence>
<evidence type="ECO:0000256" key="13">
    <source>
        <dbReference type="ARBA" id="ARBA00029437"/>
    </source>
</evidence>
<comment type="catalytic activity">
    <reaction evidence="15">
        <text>(2R,3R)-2,3-dihydroxy-3-methylpentanoate = (S)-3-methyl-2-oxopentanoate + H2O</text>
        <dbReference type="Rhea" id="RHEA:27694"/>
        <dbReference type="ChEBI" id="CHEBI:15377"/>
        <dbReference type="ChEBI" id="CHEBI:35146"/>
        <dbReference type="ChEBI" id="CHEBI:49258"/>
        <dbReference type="EC" id="4.2.1.9"/>
    </reaction>
</comment>
<dbReference type="InterPro" id="IPR056740">
    <property type="entry name" value="ILV_EDD_C"/>
</dbReference>
<evidence type="ECO:0000256" key="1">
    <source>
        <dbReference type="ARBA" id="ARBA00001946"/>
    </source>
</evidence>
<gene>
    <name evidence="15 18" type="primary">ilvD</name>
    <name evidence="18" type="ORF">OCK72_08045</name>
</gene>